<dbReference type="PANTHER" id="PTHR40446:SF2">
    <property type="entry name" value="N-ACETYLGLUCOSAMINE-1-PHOSPHODIESTER ALPHA-N-ACETYLGLUCOSAMINIDASE"/>
    <property type="match status" value="1"/>
</dbReference>
<gene>
    <name evidence="2" type="ORF">A3860_27995</name>
</gene>
<organism evidence="2 3">
    <name type="scientific">Niastella vici</name>
    <dbReference type="NCBI Taxonomy" id="1703345"/>
    <lineage>
        <taxon>Bacteria</taxon>
        <taxon>Pseudomonadati</taxon>
        <taxon>Bacteroidota</taxon>
        <taxon>Chitinophagia</taxon>
        <taxon>Chitinophagales</taxon>
        <taxon>Chitinophagaceae</taxon>
        <taxon>Niastella</taxon>
    </lineage>
</organism>
<evidence type="ECO:0000259" key="1">
    <source>
        <dbReference type="Pfam" id="PF09992"/>
    </source>
</evidence>
<accession>A0A1V9FWB9</accession>
<sequence>MLGLLPLWGLTQVRWIKASNEFDSLPKAIRVFKTSDSLNGRPFKAWCAEVRLKDKHIDFTAQTGAGSCYTPSEYYSREEQPYIVVNGGYFSFQTHQNLNVIIRDGKMVAYNIPALKSLYSDSFYYATRSAFGISKKRLADVAWLFTDTAKRWPYAFQTHPIIAKGSNPDPSFSDLHTIEQWNWWKMNTAIGGGPVLVQEGAVFITNKEEQLYAFENDDRHPRTAIGYTRNHRLIILVIQGRSPGLAEGATLEEEARILVELGCVEAINLDGGGSSCMLINGKETIQPADGGKQRPVASVFMVTRKLPKKRK</sequence>
<dbReference type="Pfam" id="PF09992">
    <property type="entry name" value="NAGPA"/>
    <property type="match status" value="1"/>
</dbReference>
<proteinExistence type="predicted"/>
<protein>
    <recommendedName>
        <fullName evidence="1">Phosphodiester glycosidase domain-containing protein</fullName>
    </recommendedName>
</protein>
<comment type="caution">
    <text evidence="2">The sequence shown here is derived from an EMBL/GenBank/DDBJ whole genome shotgun (WGS) entry which is preliminary data.</text>
</comment>
<dbReference type="OrthoDB" id="9809781at2"/>
<feature type="domain" description="Phosphodiester glycosidase" evidence="1">
    <location>
        <begin position="177"/>
        <end position="303"/>
    </location>
</feature>
<reference evidence="2 3" key="1">
    <citation type="submission" date="2016-03" db="EMBL/GenBank/DDBJ databases">
        <title>Niastella vici sp. nov., isolated from farmland soil.</title>
        <authorList>
            <person name="Chen L."/>
            <person name="Wang D."/>
            <person name="Yang S."/>
            <person name="Wang G."/>
        </authorList>
    </citation>
    <scope>NUCLEOTIDE SEQUENCE [LARGE SCALE GENOMIC DNA]</scope>
    <source>
        <strain evidence="2 3">DJ57</strain>
    </source>
</reference>
<dbReference type="EMBL" id="LVYD01000050">
    <property type="protein sequence ID" value="OQP62536.1"/>
    <property type="molecule type" value="Genomic_DNA"/>
</dbReference>
<keyword evidence="3" id="KW-1185">Reference proteome</keyword>
<evidence type="ECO:0000313" key="3">
    <source>
        <dbReference type="Proteomes" id="UP000192796"/>
    </source>
</evidence>
<dbReference type="PANTHER" id="PTHR40446">
    <property type="entry name" value="N-ACETYLGLUCOSAMINE-1-PHOSPHODIESTER ALPHA-N-ACETYLGLUCOSAMINIDASE"/>
    <property type="match status" value="1"/>
</dbReference>
<dbReference type="RefSeq" id="WP_158085311.1">
    <property type="nucleotide sequence ID" value="NZ_LVYD01000050.1"/>
</dbReference>
<dbReference type="AlphaFoldDB" id="A0A1V9FWB9"/>
<dbReference type="InterPro" id="IPR018711">
    <property type="entry name" value="NAGPA"/>
</dbReference>
<evidence type="ECO:0000313" key="2">
    <source>
        <dbReference type="EMBL" id="OQP62536.1"/>
    </source>
</evidence>
<dbReference type="STRING" id="1703345.A3860_27995"/>
<dbReference type="Proteomes" id="UP000192796">
    <property type="component" value="Unassembled WGS sequence"/>
</dbReference>
<name>A0A1V9FWB9_9BACT</name>